<keyword evidence="7" id="KW-0238">DNA-binding</keyword>
<dbReference type="InterPro" id="IPR012337">
    <property type="entry name" value="RNaseH-like_sf"/>
</dbReference>
<keyword evidence="5" id="KW-0235">DNA replication</keyword>
<keyword evidence="11" id="KW-1185">Reference proteome</keyword>
<dbReference type="GO" id="GO:0000166">
    <property type="term" value="F:nucleotide binding"/>
    <property type="evidence" value="ECO:0007669"/>
    <property type="project" value="InterPro"/>
</dbReference>
<dbReference type="Gene3D" id="3.30.420.10">
    <property type="entry name" value="Ribonuclease H-like superfamily/Ribonuclease H"/>
    <property type="match status" value="1"/>
</dbReference>
<gene>
    <name evidence="10" type="ORF">J437_LFUL019267</name>
</gene>
<accession>A0A8K0KTI8</accession>
<evidence type="ECO:0000256" key="2">
    <source>
        <dbReference type="ARBA" id="ARBA00012417"/>
    </source>
</evidence>
<dbReference type="SUPFAM" id="SSF53098">
    <property type="entry name" value="Ribonuclease H-like"/>
    <property type="match status" value="1"/>
</dbReference>
<dbReference type="PANTHER" id="PTHR33568:SF3">
    <property type="entry name" value="DNA-DIRECTED DNA POLYMERASE"/>
    <property type="match status" value="1"/>
</dbReference>
<keyword evidence="6" id="KW-0239">DNA-directed DNA polymerase</keyword>
<evidence type="ECO:0000313" key="11">
    <source>
        <dbReference type="Proteomes" id="UP000792457"/>
    </source>
</evidence>
<dbReference type="AlphaFoldDB" id="A0A8K0KTI8"/>
<evidence type="ECO:0000256" key="4">
    <source>
        <dbReference type="ARBA" id="ARBA00022695"/>
    </source>
</evidence>
<evidence type="ECO:0000259" key="9">
    <source>
        <dbReference type="Pfam" id="PF03175"/>
    </source>
</evidence>
<comment type="catalytic activity">
    <reaction evidence="8">
        <text>DNA(n) + a 2'-deoxyribonucleoside 5'-triphosphate = DNA(n+1) + diphosphate</text>
        <dbReference type="Rhea" id="RHEA:22508"/>
        <dbReference type="Rhea" id="RHEA-COMP:17339"/>
        <dbReference type="Rhea" id="RHEA-COMP:17340"/>
        <dbReference type="ChEBI" id="CHEBI:33019"/>
        <dbReference type="ChEBI" id="CHEBI:61560"/>
        <dbReference type="ChEBI" id="CHEBI:173112"/>
        <dbReference type="EC" id="2.7.7.7"/>
    </reaction>
</comment>
<proteinExistence type="inferred from homology"/>
<organism evidence="10 11">
    <name type="scientific">Ladona fulva</name>
    <name type="common">Scarce chaser dragonfly</name>
    <name type="synonym">Libellula fulva</name>
    <dbReference type="NCBI Taxonomy" id="123851"/>
    <lineage>
        <taxon>Eukaryota</taxon>
        <taxon>Metazoa</taxon>
        <taxon>Ecdysozoa</taxon>
        <taxon>Arthropoda</taxon>
        <taxon>Hexapoda</taxon>
        <taxon>Insecta</taxon>
        <taxon>Pterygota</taxon>
        <taxon>Palaeoptera</taxon>
        <taxon>Odonata</taxon>
        <taxon>Epiprocta</taxon>
        <taxon>Anisoptera</taxon>
        <taxon>Libelluloidea</taxon>
        <taxon>Libellulidae</taxon>
        <taxon>Ladona</taxon>
    </lineage>
</organism>
<dbReference type="PANTHER" id="PTHR33568">
    <property type="entry name" value="DNA POLYMERASE"/>
    <property type="match status" value="1"/>
</dbReference>
<dbReference type="InterPro" id="IPR004868">
    <property type="entry name" value="DNA-dir_DNA_pol_B_mt/vir"/>
</dbReference>
<keyword evidence="3" id="KW-0808">Transferase</keyword>
<dbReference type="GO" id="GO:0006260">
    <property type="term" value="P:DNA replication"/>
    <property type="evidence" value="ECO:0007669"/>
    <property type="project" value="UniProtKB-KW"/>
</dbReference>
<evidence type="ECO:0000256" key="3">
    <source>
        <dbReference type="ARBA" id="ARBA00022679"/>
    </source>
</evidence>
<dbReference type="EMBL" id="KZ309700">
    <property type="protein sequence ID" value="KAG8239546.1"/>
    <property type="molecule type" value="Genomic_DNA"/>
</dbReference>
<protein>
    <recommendedName>
        <fullName evidence="2">DNA-directed DNA polymerase</fullName>
        <ecNumber evidence="2">2.7.7.7</ecNumber>
    </recommendedName>
</protein>
<dbReference type="Pfam" id="PF03175">
    <property type="entry name" value="DNA_pol_B_2"/>
    <property type="match status" value="1"/>
</dbReference>
<dbReference type="OrthoDB" id="5871067at2759"/>
<evidence type="ECO:0000256" key="7">
    <source>
        <dbReference type="ARBA" id="ARBA00023125"/>
    </source>
</evidence>
<name>A0A8K0KTI8_LADFU</name>
<feature type="domain" description="DNA-directed DNA polymerase family B mitochondria/virus" evidence="9">
    <location>
        <begin position="84"/>
        <end position="265"/>
    </location>
</feature>
<comment type="caution">
    <text evidence="10">The sequence shown here is derived from an EMBL/GenBank/DDBJ whole genome shotgun (WGS) entry which is preliminary data.</text>
</comment>
<evidence type="ECO:0000256" key="5">
    <source>
        <dbReference type="ARBA" id="ARBA00022705"/>
    </source>
</evidence>
<evidence type="ECO:0000256" key="8">
    <source>
        <dbReference type="ARBA" id="ARBA00049244"/>
    </source>
</evidence>
<evidence type="ECO:0000256" key="1">
    <source>
        <dbReference type="ARBA" id="ARBA00005755"/>
    </source>
</evidence>
<dbReference type="InterPro" id="IPR036397">
    <property type="entry name" value="RNaseH_sf"/>
</dbReference>
<sequence length="348" mass="39779">MLVRETIFEGPVNTSSSPGAKDIFQHIPVLCIIQQACGECWKIQDAHHICSSCGVRQQCFDGSDPVADFFQYLRLPRQNFKHIICIAHNLKGYDGQFVLRHMVCDLKLTPSVLMTGTKMMMLEWESITFKDSLNFLPMSLEKLPKALNAGPGLKKGYFPHFFNSMKNCGYVGALPERKFYGYERMGANEKKSFDEWCDSRKDQPFDLEMEMKEYCENDVTVLRCVCTAFCTLFEKLTNVHPFEESTTIAGSCLRAFKRNFLKKDQIGVIPAGGYRWRDLQSHDAVMWLLGEERRRGIVIKHAGNGSEVRVMGKKVDGFHEAMEGEDAGKSTIFLILWLFLPWLLEVLP</sequence>
<evidence type="ECO:0000313" key="10">
    <source>
        <dbReference type="EMBL" id="KAG8239546.1"/>
    </source>
</evidence>
<dbReference type="GO" id="GO:0003677">
    <property type="term" value="F:DNA binding"/>
    <property type="evidence" value="ECO:0007669"/>
    <property type="project" value="UniProtKB-KW"/>
</dbReference>
<dbReference type="GO" id="GO:0003887">
    <property type="term" value="F:DNA-directed DNA polymerase activity"/>
    <property type="evidence" value="ECO:0007669"/>
    <property type="project" value="UniProtKB-KW"/>
</dbReference>
<dbReference type="EC" id="2.7.7.7" evidence="2"/>
<reference evidence="10" key="2">
    <citation type="submission" date="2017-10" db="EMBL/GenBank/DDBJ databases">
        <title>Ladona fulva Genome sequencing and assembly.</title>
        <authorList>
            <person name="Murali S."/>
            <person name="Richards S."/>
            <person name="Bandaranaike D."/>
            <person name="Bellair M."/>
            <person name="Blankenburg K."/>
            <person name="Chao H."/>
            <person name="Dinh H."/>
            <person name="Doddapaneni H."/>
            <person name="Dugan-Rocha S."/>
            <person name="Elkadiri S."/>
            <person name="Gnanaolivu R."/>
            <person name="Hernandez B."/>
            <person name="Skinner E."/>
            <person name="Javaid M."/>
            <person name="Lee S."/>
            <person name="Li M."/>
            <person name="Ming W."/>
            <person name="Munidasa M."/>
            <person name="Muniz J."/>
            <person name="Nguyen L."/>
            <person name="Hughes D."/>
            <person name="Osuji N."/>
            <person name="Pu L.-L."/>
            <person name="Puazo M."/>
            <person name="Qu C."/>
            <person name="Quiroz J."/>
            <person name="Raj R."/>
            <person name="Weissenberger G."/>
            <person name="Xin Y."/>
            <person name="Zou X."/>
            <person name="Han Y."/>
            <person name="Worley K."/>
            <person name="Muzny D."/>
            <person name="Gibbs R."/>
        </authorList>
    </citation>
    <scope>NUCLEOTIDE SEQUENCE</scope>
    <source>
        <strain evidence="10">Sampled in the wild</strain>
    </source>
</reference>
<evidence type="ECO:0000256" key="6">
    <source>
        <dbReference type="ARBA" id="ARBA00022932"/>
    </source>
</evidence>
<keyword evidence="4" id="KW-0548">Nucleotidyltransferase</keyword>
<dbReference type="Proteomes" id="UP000792457">
    <property type="component" value="Unassembled WGS sequence"/>
</dbReference>
<reference evidence="10" key="1">
    <citation type="submission" date="2013-04" db="EMBL/GenBank/DDBJ databases">
        <authorList>
            <person name="Qu J."/>
            <person name="Murali S.C."/>
            <person name="Bandaranaike D."/>
            <person name="Bellair M."/>
            <person name="Blankenburg K."/>
            <person name="Chao H."/>
            <person name="Dinh H."/>
            <person name="Doddapaneni H."/>
            <person name="Downs B."/>
            <person name="Dugan-Rocha S."/>
            <person name="Elkadiri S."/>
            <person name="Gnanaolivu R.D."/>
            <person name="Hernandez B."/>
            <person name="Javaid M."/>
            <person name="Jayaseelan J.C."/>
            <person name="Lee S."/>
            <person name="Li M."/>
            <person name="Ming W."/>
            <person name="Munidasa M."/>
            <person name="Muniz J."/>
            <person name="Nguyen L."/>
            <person name="Ongeri F."/>
            <person name="Osuji N."/>
            <person name="Pu L.-L."/>
            <person name="Puazo M."/>
            <person name="Qu C."/>
            <person name="Quiroz J."/>
            <person name="Raj R."/>
            <person name="Weissenberger G."/>
            <person name="Xin Y."/>
            <person name="Zou X."/>
            <person name="Han Y."/>
            <person name="Richards S."/>
            <person name="Worley K."/>
            <person name="Muzny D."/>
            <person name="Gibbs R."/>
        </authorList>
    </citation>
    <scope>NUCLEOTIDE SEQUENCE</scope>
    <source>
        <strain evidence="10">Sampled in the wild</strain>
    </source>
</reference>
<comment type="similarity">
    <text evidence="1">Belongs to the DNA polymerase type-B family.</text>
</comment>